<dbReference type="OrthoDB" id="8116512at2"/>
<organism evidence="4 5">
    <name type="scientific">Phyllobacterium bourgognense</name>
    <dbReference type="NCBI Taxonomy" id="314236"/>
    <lineage>
        <taxon>Bacteria</taxon>
        <taxon>Pseudomonadati</taxon>
        <taxon>Pseudomonadota</taxon>
        <taxon>Alphaproteobacteria</taxon>
        <taxon>Hyphomicrobiales</taxon>
        <taxon>Phyllobacteriaceae</taxon>
        <taxon>Phyllobacterium</taxon>
    </lineage>
</organism>
<accession>A0A368YQI8</accession>
<evidence type="ECO:0000256" key="1">
    <source>
        <dbReference type="ARBA" id="ARBA00023012"/>
    </source>
</evidence>
<evidence type="ECO:0000313" key="5">
    <source>
        <dbReference type="Proteomes" id="UP000253324"/>
    </source>
</evidence>
<proteinExistence type="predicted"/>
<keyword evidence="2" id="KW-0597">Phosphoprotein</keyword>
<dbReference type="EMBL" id="QPJM01000010">
    <property type="protein sequence ID" value="RCW81536.1"/>
    <property type="molecule type" value="Genomic_DNA"/>
</dbReference>
<evidence type="ECO:0000313" key="4">
    <source>
        <dbReference type="EMBL" id="RCW81536.1"/>
    </source>
</evidence>
<dbReference type="GO" id="GO:0000160">
    <property type="term" value="P:phosphorelay signal transduction system"/>
    <property type="evidence" value="ECO:0007669"/>
    <property type="project" value="UniProtKB-KW"/>
</dbReference>
<name>A0A368YQI8_9HYPH</name>
<dbReference type="AlphaFoldDB" id="A0A368YQI8"/>
<keyword evidence="5" id="KW-1185">Reference proteome</keyword>
<reference evidence="4 5" key="1">
    <citation type="submission" date="2018-07" db="EMBL/GenBank/DDBJ databases">
        <title>Genomic Encyclopedia of Type Strains, Phase III (KMG-III): the genomes of soil and plant-associated and newly described type strains.</title>
        <authorList>
            <person name="Whitman W."/>
        </authorList>
    </citation>
    <scope>NUCLEOTIDE SEQUENCE [LARGE SCALE GENOMIC DNA]</scope>
    <source>
        <strain evidence="4 5">31-25a</strain>
    </source>
</reference>
<feature type="domain" description="HPt" evidence="3">
    <location>
        <begin position="1"/>
        <end position="104"/>
    </location>
</feature>
<feature type="modified residue" description="Phosphohistidine" evidence="2">
    <location>
        <position position="46"/>
    </location>
</feature>
<dbReference type="Pfam" id="PF01627">
    <property type="entry name" value="Hpt"/>
    <property type="match status" value="1"/>
</dbReference>
<dbReference type="InterPro" id="IPR008207">
    <property type="entry name" value="Sig_transdc_His_kin_Hpt_dom"/>
</dbReference>
<dbReference type="SUPFAM" id="SSF47226">
    <property type="entry name" value="Histidine-containing phosphotransfer domain, HPT domain"/>
    <property type="match status" value="1"/>
</dbReference>
<evidence type="ECO:0000256" key="2">
    <source>
        <dbReference type="PROSITE-ProRule" id="PRU00110"/>
    </source>
</evidence>
<keyword evidence="1" id="KW-0902">Two-component regulatory system</keyword>
<sequence length="104" mass="11273">MEDKLGQLRRRFLERCKANLPVLQAGHSLLDDATGDEQKDFLALVHSLAGAGGMFGFQEISNAAIELETVLRDEDGPIDVVAAHALLRRLVTATCAALQDVEKS</sequence>
<dbReference type="RefSeq" id="WP_114431147.1">
    <property type="nucleotide sequence ID" value="NZ_QPJM01000010.1"/>
</dbReference>
<dbReference type="CDD" id="cd00088">
    <property type="entry name" value="HPT"/>
    <property type="match status" value="1"/>
</dbReference>
<dbReference type="Gene3D" id="1.20.120.160">
    <property type="entry name" value="HPT domain"/>
    <property type="match status" value="1"/>
</dbReference>
<dbReference type="Proteomes" id="UP000253324">
    <property type="component" value="Unassembled WGS sequence"/>
</dbReference>
<protein>
    <submittedName>
        <fullName evidence="4">Hpt domain-containing protein</fullName>
    </submittedName>
</protein>
<dbReference type="GO" id="GO:0004672">
    <property type="term" value="F:protein kinase activity"/>
    <property type="evidence" value="ECO:0007669"/>
    <property type="project" value="UniProtKB-ARBA"/>
</dbReference>
<comment type="caution">
    <text evidence="4">The sequence shown here is derived from an EMBL/GenBank/DDBJ whole genome shotgun (WGS) entry which is preliminary data.</text>
</comment>
<dbReference type="InterPro" id="IPR036641">
    <property type="entry name" value="HPT_dom_sf"/>
</dbReference>
<evidence type="ECO:0000259" key="3">
    <source>
        <dbReference type="PROSITE" id="PS50894"/>
    </source>
</evidence>
<dbReference type="PROSITE" id="PS50894">
    <property type="entry name" value="HPT"/>
    <property type="match status" value="1"/>
</dbReference>
<gene>
    <name evidence="4" type="ORF">C7476_11090</name>
</gene>